<dbReference type="WBParaSite" id="TTAC_0000393701-mRNA-1">
    <property type="protein sequence ID" value="TTAC_0000393701-mRNA-1"/>
    <property type="gene ID" value="TTAC_0000393701"/>
</dbReference>
<accession>A0A0R3WT47</accession>
<dbReference type="AlphaFoldDB" id="A0A0R3WT47"/>
<protein>
    <submittedName>
        <fullName evidence="1">SKA2 domain-containing protein</fullName>
    </submittedName>
</protein>
<proteinExistence type="predicted"/>
<organism evidence="1">
    <name type="scientific">Hydatigena taeniaeformis</name>
    <name type="common">Feline tapeworm</name>
    <name type="synonym">Taenia taeniaeformis</name>
    <dbReference type="NCBI Taxonomy" id="6205"/>
    <lineage>
        <taxon>Eukaryota</taxon>
        <taxon>Metazoa</taxon>
        <taxon>Spiralia</taxon>
        <taxon>Lophotrochozoa</taxon>
        <taxon>Platyhelminthes</taxon>
        <taxon>Cestoda</taxon>
        <taxon>Eucestoda</taxon>
        <taxon>Cyclophyllidea</taxon>
        <taxon>Taeniidae</taxon>
        <taxon>Hydatigera</taxon>
    </lineage>
</organism>
<reference evidence="1" key="1">
    <citation type="submission" date="2017-02" db="UniProtKB">
        <authorList>
            <consortium name="WormBaseParasite"/>
        </authorList>
    </citation>
    <scope>IDENTIFICATION</scope>
</reference>
<sequence>LCEELKSVTLPQLDDHNMSLAMLMDKATTVKEELVEELAVAYELLASQISRKGDMGFSLLKQMEERAKQNVNGQIEALDLLIAKIESFSSASTDKIEKGDLEELMELDKEISHLQADVEKFQSETKNLDPSQNAVSLESVKVNPAYKKVSFLV</sequence>
<evidence type="ECO:0000313" key="1">
    <source>
        <dbReference type="WBParaSite" id="TTAC_0000393701-mRNA-1"/>
    </source>
</evidence>
<dbReference type="STRING" id="6205.A0A0R3WT47"/>
<name>A0A0R3WT47_HYDTA</name>